<dbReference type="Gene3D" id="1.10.287.950">
    <property type="entry name" value="Methyl-accepting chemotaxis protein"/>
    <property type="match status" value="1"/>
</dbReference>
<evidence type="ECO:0000256" key="3">
    <source>
        <dbReference type="ARBA" id="ARBA00022481"/>
    </source>
</evidence>
<dbReference type="InterPro" id="IPR029151">
    <property type="entry name" value="Sensor-like_sf"/>
</dbReference>
<keyword evidence="4" id="KW-0145">Chemotaxis</keyword>
<reference evidence="16 17" key="1">
    <citation type="submission" date="2014-12" db="EMBL/GenBank/DDBJ databases">
        <title>Mercury Reductase activity and rhizosphere competence traits in the genome of root associated Photobacterium halotolerans MELD1.</title>
        <authorList>
            <person name="Mathew D.C."/>
            <person name="Huang C.-C."/>
        </authorList>
    </citation>
    <scope>NUCLEOTIDE SEQUENCE [LARGE SCALE GENOMIC DNA]</scope>
    <source>
        <strain evidence="16 17">MELD1</strain>
    </source>
</reference>
<dbReference type="SUPFAM" id="SSF103190">
    <property type="entry name" value="Sensory domain-like"/>
    <property type="match status" value="1"/>
</dbReference>
<dbReference type="PROSITE" id="PS50192">
    <property type="entry name" value="T_SNARE"/>
    <property type="match status" value="1"/>
</dbReference>
<evidence type="ECO:0000256" key="12">
    <source>
        <dbReference type="SAM" id="Phobius"/>
    </source>
</evidence>
<dbReference type="PATRIC" id="fig|265726.11.peg.686"/>
<dbReference type="InterPro" id="IPR004090">
    <property type="entry name" value="Chemotax_Me-accpt_rcpt"/>
</dbReference>
<dbReference type="GO" id="GO:0007165">
    <property type="term" value="P:signal transduction"/>
    <property type="evidence" value="ECO:0007669"/>
    <property type="project" value="UniProtKB-KW"/>
</dbReference>
<keyword evidence="7 12" id="KW-1133">Transmembrane helix</keyword>
<dbReference type="GO" id="GO:0006935">
    <property type="term" value="P:chemotaxis"/>
    <property type="evidence" value="ECO:0007669"/>
    <property type="project" value="UniProtKB-KW"/>
</dbReference>
<keyword evidence="9 11" id="KW-0807">Transducer</keyword>
<evidence type="ECO:0000259" key="14">
    <source>
        <dbReference type="PROSITE" id="PS50192"/>
    </source>
</evidence>
<dbReference type="AlphaFoldDB" id="A0A0F5VBF9"/>
<evidence type="ECO:0000256" key="11">
    <source>
        <dbReference type="PROSITE-ProRule" id="PRU00284"/>
    </source>
</evidence>
<dbReference type="FunFam" id="1.10.287.950:FF:000001">
    <property type="entry name" value="Methyl-accepting chemotaxis sensory transducer"/>
    <property type="match status" value="1"/>
</dbReference>
<keyword evidence="17" id="KW-1185">Reference proteome</keyword>
<dbReference type="GO" id="GO:0005886">
    <property type="term" value="C:plasma membrane"/>
    <property type="evidence" value="ECO:0007669"/>
    <property type="project" value="UniProtKB-SubCell"/>
</dbReference>
<evidence type="ECO:0000256" key="1">
    <source>
        <dbReference type="ARBA" id="ARBA00004429"/>
    </source>
</evidence>
<dbReference type="PRINTS" id="PR00260">
    <property type="entry name" value="CHEMTRNSDUCR"/>
</dbReference>
<keyword evidence="8 12" id="KW-0472">Membrane</keyword>
<evidence type="ECO:0000259" key="15">
    <source>
        <dbReference type="PROSITE" id="PS50885"/>
    </source>
</evidence>
<evidence type="ECO:0000256" key="5">
    <source>
        <dbReference type="ARBA" id="ARBA00022519"/>
    </source>
</evidence>
<dbReference type="STRING" id="265726.KY46_12420"/>
<organism evidence="16 17">
    <name type="scientific">Photobacterium halotolerans</name>
    <dbReference type="NCBI Taxonomy" id="265726"/>
    <lineage>
        <taxon>Bacteria</taxon>
        <taxon>Pseudomonadati</taxon>
        <taxon>Pseudomonadota</taxon>
        <taxon>Gammaproteobacteria</taxon>
        <taxon>Vibrionales</taxon>
        <taxon>Vibrionaceae</taxon>
        <taxon>Photobacterium</taxon>
    </lineage>
</organism>
<dbReference type="InterPro" id="IPR003660">
    <property type="entry name" value="HAMP_dom"/>
</dbReference>
<evidence type="ECO:0000256" key="10">
    <source>
        <dbReference type="ARBA" id="ARBA00029447"/>
    </source>
</evidence>
<dbReference type="GO" id="GO:0004888">
    <property type="term" value="F:transmembrane signaling receptor activity"/>
    <property type="evidence" value="ECO:0007669"/>
    <property type="project" value="InterPro"/>
</dbReference>
<evidence type="ECO:0000256" key="2">
    <source>
        <dbReference type="ARBA" id="ARBA00022475"/>
    </source>
</evidence>
<dbReference type="CDD" id="cd06225">
    <property type="entry name" value="HAMP"/>
    <property type="match status" value="1"/>
</dbReference>
<keyword evidence="3" id="KW-0488">Methylation</keyword>
<feature type="domain" description="HAMP" evidence="15">
    <location>
        <begin position="188"/>
        <end position="242"/>
    </location>
</feature>
<dbReference type="PROSITE" id="PS50111">
    <property type="entry name" value="CHEMOTAXIS_TRANSDUC_2"/>
    <property type="match status" value="1"/>
</dbReference>
<dbReference type="SMART" id="SM00283">
    <property type="entry name" value="MA"/>
    <property type="match status" value="1"/>
</dbReference>
<keyword evidence="2" id="KW-1003">Cell membrane</keyword>
<feature type="transmembrane region" description="Helical" evidence="12">
    <location>
        <begin position="165"/>
        <end position="187"/>
    </location>
</feature>
<dbReference type="SMART" id="SM00304">
    <property type="entry name" value="HAMP"/>
    <property type="match status" value="1"/>
</dbReference>
<keyword evidence="6 12" id="KW-0812">Transmembrane</keyword>
<evidence type="ECO:0000256" key="6">
    <source>
        <dbReference type="ARBA" id="ARBA00022692"/>
    </source>
</evidence>
<gene>
    <name evidence="16" type="ORF">KY46_12420</name>
</gene>
<dbReference type="SUPFAM" id="SSF58104">
    <property type="entry name" value="Methyl-accepting chemotaxis protein (MCP) signaling domain"/>
    <property type="match status" value="1"/>
</dbReference>
<comment type="subcellular location">
    <subcellularLocation>
        <location evidence="1">Cell inner membrane</location>
        <topology evidence="1">Multi-pass membrane protein</topology>
    </subcellularLocation>
</comment>
<dbReference type="CDD" id="cd11386">
    <property type="entry name" value="MCP_signal"/>
    <property type="match status" value="1"/>
</dbReference>
<accession>A0A0F5VBF9</accession>
<dbReference type="PROSITE" id="PS50885">
    <property type="entry name" value="HAMP"/>
    <property type="match status" value="1"/>
</dbReference>
<sequence>MKKFIVMVVCAMFAIAAIASIWSTSYISHQEIDSIILKKSQAQAELLAKNVEYVLENSQQPEKDLQALVLSLKQRSDISYAVVINKNITAVAHSDPQKLNKVYDDSYTQEGAGQGKPKHSKWYADVQKVWVYDIMMPVYVNGSLYGAFDVGIPITEVDNAASEIVIAQLTAIIIIFILCAAFLMWMLNRLFMPLTGLQQALEDISKGDGNLTVRLPVKGDDEIARISEAFNTFVGKINDIIVQVVDTGVGLGRSAASLRDQSVHALSRGQDQSEQTLLVVTSMNEMIATINEISNNAAGAAESAGSANSQTQAGRKTLQAATNTINHLAGEMNNMSAVIATLADKTQSIGSILDVIRGISEQTNLLALNAAIEAARAGEAGRGFAVVADEVRNLATKTAQSTDEIQRMIDQLQHEAKNAVSAMESSKSLTEEGTKATEDALSALDEISGQVIAILDMNTQVATATEQQSSVANEINLNMDTVNQAVQAGLDASMELEKTSQDLAGLAEKLDRLVGAFKLARQAR</sequence>
<evidence type="ECO:0000313" key="16">
    <source>
        <dbReference type="EMBL" id="KKC99458.1"/>
    </source>
</evidence>
<evidence type="ECO:0000256" key="7">
    <source>
        <dbReference type="ARBA" id="ARBA00022989"/>
    </source>
</evidence>
<dbReference type="Gene3D" id="3.30.450.20">
    <property type="entry name" value="PAS domain"/>
    <property type="match status" value="1"/>
</dbReference>
<dbReference type="PANTHER" id="PTHR32089:SF39">
    <property type="entry name" value="METHYL-ACCEPTING CHEMOTAXIS PROTEIN HLYB"/>
    <property type="match status" value="1"/>
</dbReference>
<feature type="domain" description="Methyl-accepting transducer" evidence="13">
    <location>
        <begin position="247"/>
        <end position="483"/>
    </location>
</feature>
<dbReference type="OrthoDB" id="2489132at2"/>
<evidence type="ECO:0000259" key="13">
    <source>
        <dbReference type="PROSITE" id="PS50111"/>
    </source>
</evidence>
<dbReference type="InterPro" id="IPR004089">
    <property type="entry name" value="MCPsignal_dom"/>
</dbReference>
<keyword evidence="5" id="KW-0997">Cell inner membrane</keyword>
<dbReference type="EMBL" id="JWYV01000010">
    <property type="protein sequence ID" value="KKC99458.1"/>
    <property type="molecule type" value="Genomic_DNA"/>
</dbReference>
<dbReference type="InterPro" id="IPR000727">
    <property type="entry name" value="T_SNARE_dom"/>
</dbReference>
<comment type="caution">
    <text evidence="16">The sequence shown here is derived from an EMBL/GenBank/DDBJ whole genome shotgun (WGS) entry which is preliminary data.</text>
</comment>
<proteinExistence type="inferred from homology"/>
<comment type="similarity">
    <text evidence="10">Belongs to the methyl-accepting chemotaxis (MCP) protein family.</text>
</comment>
<protein>
    <submittedName>
        <fullName evidence="16">Chemotaxis protein</fullName>
    </submittedName>
</protein>
<evidence type="ECO:0000256" key="8">
    <source>
        <dbReference type="ARBA" id="ARBA00023136"/>
    </source>
</evidence>
<dbReference type="PANTHER" id="PTHR32089">
    <property type="entry name" value="METHYL-ACCEPTING CHEMOTAXIS PROTEIN MCPB"/>
    <property type="match status" value="1"/>
</dbReference>
<evidence type="ECO:0000313" key="17">
    <source>
        <dbReference type="Proteomes" id="UP000033633"/>
    </source>
</evidence>
<dbReference type="Pfam" id="PF00672">
    <property type="entry name" value="HAMP"/>
    <property type="match status" value="1"/>
</dbReference>
<dbReference type="Pfam" id="PF00015">
    <property type="entry name" value="MCPsignal"/>
    <property type="match status" value="1"/>
</dbReference>
<dbReference type="Proteomes" id="UP000033633">
    <property type="component" value="Unassembled WGS sequence"/>
</dbReference>
<feature type="domain" description="T-SNARE coiled-coil homology" evidence="14">
    <location>
        <begin position="434"/>
        <end position="496"/>
    </location>
</feature>
<evidence type="ECO:0000256" key="9">
    <source>
        <dbReference type="ARBA" id="ARBA00023224"/>
    </source>
</evidence>
<name>A0A0F5VBF9_9GAMM</name>
<evidence type="ECO:0000256" key="4">
    <source>
        <dbReference type="ARBA" id="ARBA00022500"/>
    </source>
</evidence>
<dbReference type="InterPro" id="IPR033463">
    <property type="entry name" value="sCache_3"/>
</dbReference>
<dbReference type="Pfam" id="PF17203">
    <property type="entry name" value="sCache_3_2"/>
    <property type="match status" value="1"/>
</dbReference>